<proteinExistence type="predicted"/>
<evidence type="ECO:0000256" key="3">
    <source>
        <dbReference type="ARBA" id="ARBA00022630"/>
    </source>
</evidence>
<evidence type="ECO:0000256" key="12">
    <source>
        <dbReference type="ARBA" id="ARBA00049494"/>
    </source>
</evidence>
<dbReference type="EC" id="2.7.7.2" evidence="2"/>
<evidence type="ECO:0000256" key="10">
    <source>
        <dbReference type="ARBA" id="ARBA00031145"/>
    </source>
</evidence>
<name>A0A7R8W4W9_9CRUS</name>
<dbReference type="SUPFAM" id="SSF52402">
    <property type="entry name" value="Adenine nucleotide alpha hydrolases-like"/>
    <property type="match status" value="1"/>
</dbReference>
<evidence type="ECO:0000256" key="7">
    <source>
        <dbReference type="ARBA" id="ARBA00022741"/>
    </source>
</evidence>
<comment type="catalytic activity">
    <reaction evidence="12">
        <text>FMN + ATP + H(+) = FAD + diphosphate</text>
        <dbReference type="Rhea" id="RHEA:17237"/>
        <dbReference type="ChEBI" id="CHEBI:15378"/>
        <dbReference type="ChEBI" id="CHEBI:30616"/>
        <dbReference type="ChEBI" id="CHEBI:33019"/>
        <dbReference type="ChEBI" id="CHEBI:57692"/>
        <dbReference type="ChEBI" id="CHEBI:58210"/>
        <dbReference type="EC" id="2.7.7.2"/>
    </reaction>
</comment>
<evidence type="ECO:0000256" key="11">
    <source>
        <dbReference type="ARBA" id="ARBA00031871"/>
    </source>
</evidence>
<dbReference type="InterPro" id="IPR002500">
    <property type="entry name" value="PAPS_reduct_dom"/>
</dbReference>
<gene>
    <name evidence="14" type="ORF">CTOB1V02_LOCUS2903</name>
</gene>
<evidence type="ECO:0000256" key="8">
    <source>
        <dbReference type="ARBA" id="ARBA00022827"/>
    </source>
</evidence>
<protein>
    <recommendedName>
        <fullName evidence="2">FAD synthase</fullName>
        <ecNumber evidence="2">2.7.7.2</ecNumber>
    </recommendedName>
    <alternativeName>
        <fullName evidence="10">FAD pyrophosphorylase</fullName>
    </alternativeName>
    <alternativeName>
        <fullName evidence="11">FMN adenylyltransferase</fullName>
    </alternativeName>
</protein>
<feature type="domain" description="Phosphoadenosine phosphosulphate reductase" evidence="13">
    <location>
        <begin position="11"/>
        <end position="76"/>
    </location>
</feature>
<evidence type="ECO:0000259" key="13">
    <source>
        <dbReference type="Pfam" id="PF01507"/>
    </source>
</evidence>
<keyword evidence="5" id="KW-0808">Transferase</keyword>
<dbReference type="CDD" id="cd23948">
    <property type="entry name" value="FAD_synthase"/>
    <property type="match status" value="1"/>
</dbReference>
<evidence type="ECO:0000256" key="2">
    <source>
        <dbReference type="ARBA" id="ARBA00012393"/>
    </source>
</evidence>
<organism evidence="14">
    <name type="scientific">Cyprideis torosa</name>
    <dbReference type="NCBI Taxonomy" id="163714"/>
    <lineage>
        <taxon>Eukaryota</taxon>
        <taxon>Metazoa</taxon>
        <taxon>Ecdysozoa</taxon>
        <taxon>Arthropoda</taxon>
        <taxon>Crustacea</taxon>
        <taxon>Oligostraca</taxon>
        <taxon>Ostracoda</taxon>
        <taxon>Podocopa</taxon>
        <taxon>Podocopida</taxon>
        <taxon>Cytherocopina</taxon>
        <taxon>Cytheroidea</taxon>
        <taxon>Cytherideidae</taxon>
        <taxon>Cyprideis</taxon>
    </lineage>
</organism>
<feature type="domain" description="Phosphoadenosine phosphosulphate reductase" evidence="13">
    <location>
        <begin position="92"/>
        <end position="165"/>
    </location>
</feature>
<dbReference type="InterPro" id="IPR014729">
    <property type="entry name" value="Rossmann-like_a/b/a_fold"/>
</dbReference>
<dbReference type="GO" id="GO:0006747">
    <property type="term" value="P:FAD biosynthetic process"/>
    <property type="evidence" value="ECO:0007669"/>
    <property type="project" value="TreeGrafter"/>
</dbReference>
<keyword evidence="6" id="KW-0548">Nucleotidyltransferase</keyword>
<dbReference type="PANTHER" id="PTHR23293">
    <property type="entry name" value="FAD SYNTHETASE-RELATED FMN ADENYLYLTRANSFERASE"/>
    <property type="match status" value="1"/>
</dbReference>
<evidence type="ECO:0000313" key="14">
    <source>
        <dbReference type="EMBL" id="CAD7224954.1"/>
    </source>
</evidence>
<dbReference type="PANTHER" id="PTHR23293:SF9">
    <property type="entry name" value="FAD SYNTHASE"/>
    <property type="match status" value="1"/>
</dbReference>
<comment type="pathway">
    <text evidence="1">Cofactor biosynthesis; FAD biosynthesis; FAD from FMN: step 1/1.</text>
</comment>
<dbReference type="OrthoDB" id="270728at2759"/>
<dbReference type="AlphaFoldDB" id="A0A7R8W4W9"/>
<dbReference type="EMBL" id="OB660474">
    <property type="protein sequence ID" value="CAD7224954.1"/>
    <property type="molecule type" value="Genomic_DNA"/>
</dbReference>
<dbReference type="GO" id="GO:0005524">
    <property type="term" value="F:ATP binding"/>
    <property type="evidence" value="ECO:0007669"/>
    <property type="project" value="UniProtKB-KW"/>
</dbReference>
<keyword evidence="9" id="KW-0067">ATP-binding</keyword>
<evidence type="ECO:0000256" key="9">
    <source>
        <dbReference type="ARBA" id="ARBA00022840"/>
    </source>
</evidence>
<keyword evidence="8" id="KW-0274">FAD</keyword>
<evidence type="ECO:0000256" key="4">
    <source>
        <dbReference type="ARBA" id="ARBA00022643"/>
    </source>
</evidence>
<dbReference type="Pfam" id="PF01507">
    <property type="entry name" value="PAPS_reduct"/>
    <property type="match status" value="2"/>
</dbReference>
<evidence type="ECO:0000256" key="6">
    <source>
        <dbReference type="ARBA" id="ARBA00022695"/>
    </source>
</evidence>
<evidence type="ECO:0000256" key="1">
    <source>
        <dbReference type="ARBA" id="ARBA00004726"/>
    </source>
</evidence>
<accession>A0A7R8W4W9</accession>
<keyword evidence="4" id="KW-0288">FMN</keyword>
<sequence length="207" mass="23776">MIILILRPEEVVLFFNGGKDCTVALHVLHAYLQHHHPEARKNLKVAYIREEAPFPEMQEFISDTTKRYNLKLRVLSGPLRSGLETLLSEDPQIKAGVMGTRFGDPYSESQTEFQPTDSGWPPLMRVNPLLRWSYGEVWEYLRSLSVHYCSLYDRGYSSIGCVARTLRNPKLLQTLPDGRTEYRPAYELTDFHEERAGRIGCKSGENS</sequence>
<keyword evidence="3" id="KW-0285">Flavoprotein</keyword>
<dbReference type="Gene3D" id="3.40.50.620">
    <property type="entry name" value="HUPs"/>
    <property type="match status" value="1"/>
</dbReference>
<keyword evidence="7" id="KW-0547">Nucleotide-binding</keyword>
<reference evidence="14" key="1">
    <citation type="submission" date="2020-11" db="EMBL/GenBank/DDBJ databases">
        <authorList>
            <person name="Tran Van P."/>
        </authorList>
    </citation>
    <scope>NUCLEOTIDE SEQUENCE</scope>
</reference>
<evidence type="ECO:0000256" key="5">
    <source>
        <dbReference type="ARBA" id="ARBA00022679"/>
    </source>
</evidence>
<dbReference type="GO" id="GO:0003919">
    <property type="term" value="F:FMN adenylyltransferase activity"/>
    <property type="evidence" value="ECO:0007669"/>
    <property type="project" value="UniProtKB-EC"/>
</dbReference>